<dbReference type="PANTHER" id="PTHR33116">
    <property type="entry name" value="REVERSE TRANSCRIPTASE ZINC-BINDING DOMAIN-CONTAINING PROTEIN-RELATED-RELATED"/>
    <property type="match status" value="1"/>
</dbReference>
<name>A0AAF0TM27_SOLVR</name>
<evidence type="ECO:0000313" key="2">
    <source>
        <dbReference type="EMBL" id="WMV24696.1"/>
    </source>
</evidence>
<dbReference type="EMBL" id="CP133615">
    <property type="protein sequence ID" value="WMV24696.1"/>
    <property type="molecule type" value="Genomic_DNA"/>
</dbReference>
<dbReference type="PANTHER" id="PTHR33116:SF85">
    <property type="entry name" value="REVERSE TRANSCRIPTASE ZINC-BINDING DOMAIN-CONTAINING PROTEIN"/>
    <property type="match status" value="1"/>
</dbReference>
<protein>
    <recommendedName>
        <fullName evidence="1">Reverse transcriptase zinc-binding domain-containing protein</fullName>
    </recommendedName>
</protein>
<evidence type="ECO:0000259" key="1">
    <source>
        <dbReference type="Pfam" id="PF13966"/>
    </source>
</evidence>
<keyword evidence="3" id="KW-1185">Reference proteome</keyword>
<proteinExistence type="predicted"/>
<reference evidence="2" key="1">
    <citation type="submission" date="2023-08" db="EMBL/GenBank/DDBJ databases">
        <title>A de novo genome assembly of Solanum verrucosum Schlechtendal, a Mexican diploid species geographically isolated from the other diploid A-genome species in potato relatives.</title>
        <authorList>
            <person name="Hosaka K."/>
        </authorList>
    </citation>
    <scope>NUCLEOTIDE SEQUENCE</scope>
    <source>
        <tissue evidence="2">Young leaves</tissue>
    </source>
</reference>
<feature type="domain" description="Reverse transcriptase zinc-binding" evidence="1">
    <location>
        <begin position="199"/>
        <end position="285"/>
    </location>
</feature>
<gene>
    <name evidence="2" type="ORF">MTR67_018081</name>
</gene>
<organism evidence="2 3">
    <name type="scientific">Solanum verrucosum</name>
    <dbReference type="NCBI Taxonomy" id="315347"/>
    <lineage>
        <taxon>Eukaryota</taxon>
        <taxon>Viridiplantae</taxon>
        <taxon>Streptophyta</taxon>
        <taxon>Embryophyta</taxon>
        <taxon>Tracheophyta</taxon>
        <taxon>Spermatophyta</taxon>
        <taxon>Magnoliopsida</taxon>
        <taxon>eudicotyledons</taxon>
        <taxon>Gunneridae</taxon>
        <taxon>Pentapetalae</taxon>
        <taxon>asterids</taxon>
        <taxon>lamiids</taxon>
        <taxon>Solanales</taxon>
        <taxon>Solanaceae</taxon>
        <taxon>Solanoideae</taxon>
        <taxon>Solaneae</taxon>
        <taxon>Solanum</taxon>
    </lineage>
</organism>
<dbReference type="AlphaFoldDB" id="A0AAF0TM27"/>
<evidence type="ECO:0000313" key="3">
    <source>
        <dbReference type="Proteomes" id="UP001234989"/>
    </source>
</evidence>
<dbReference type="Pfam" id="PF13966">
    <property type="entry name" value="zf-RVT"/>
    <property type="match status" value="1"/>
</dbReference>
<dbReference type="Proteomes" id="UP001234989">
    <property type="component" value="Chromosome 4"/>
</dbReference>
<dbReference type="InterPro" id="IPR026960">
    <property type="entry name" value="RVT-Znf"/>
</dbReference>
<sequence length="366" mass="42457">MEIPILVWGRLTLINVVLDALPTYMLTLFPIQPGAVQRLDQIRRSFFWQGNNTKKGYHLVKWKELISSKKQGGLGIKNLKNQSKALKMKWLWRYTHETHSLWKRVITSKYGELDGWMTEEANNPYGSLFGDLSETSGLFYDRTIADMWALQGWDLNFRRNLNDWEIPRLIEFFKILEAFQGLKNGVDRLWWNGHNKGAYKVSSGYKLLNSTVAQNSIWPWKQIWRTKAPLKVACFSWLLAKEVVLTHENLRKRNIILVMHCCLCGEAAETVGHLFLHCRITDQLWKIFINYNGQCLARLLTLYLVGKKLGREQKTGATRESYHFVYGGPSGRREMLGVSKIGVEQYKKSKQIVFCFCVFGVQGTPL</sequence>
<accession>A0AAF0TM27</accession>